<dbReference type="InterPro" id="IPR013702">
    <property type="entry name" value="FIST_domain_N"/>
</dbReference>
<evidence type="ECO:0000313" key="8">
    <source>
        <dbReference type="EMBL" id="MDY7229194.1"/>
    </source>
</evidence>
<comment type="subcellular location">
    <subcellularLocation>
        <location evidence="1">Cell membrane</location>
        <topology evidence="1">Multi-pass membrane protein</topology>
    </subcellularLocation>
</comment>
<keyword evidence="9" id="KW-1185">Reference proteome</keyword>
<keyword evidence="4" id="KW-1133">Transmembrane helix</keyword>
<keyword evidence="3" id="KW-0812">Transmembrane</keyword>
<dbReference type="Pfam" id="PF10442">
    <property type="entry name" value="FIST_C"/>
    <property type="match status" value="1"/>
</dbReference>
<reference evidence="8 9" key="1">
    <citation type="submission" date="2023-12" db="EMBL/GenBank/DDBJ databases">
        <title>the genome sequence of Hyalangium sp. s54d21.</title>
        <authorList>
            <person name="Zhang X."/>
        </authorList>
    </citation>
    <scope>NUCLEOTIDE SEQUENCE [LARGE SCALE GENOMIC DNA]</scope>
    <source>
        <strain evidence="9">s54d21</strain>
    </source>
</reference>
<dbReference type="RefSeq" id="WP_321547914.1">
    <property type="nucleotide sequence ID" value="NZ_JAXIVS010000007.1"/>
</dbReference>
<gene>
    <name evidence="8" type="ORF">SYV04_22465</name>
</gene>
<evidence type="ECO:0000256" key="5">
    <source>
        <dbReference type="ARBA" id="ARBA00023136"/>
    </source>
</evidence>
<dbReference type="Proteomes" id="UP001291309">
    <property type="component" value="Unassembled WGS sequence"/>
</dbReference>
<protein>
    <submittedName>
        <fullName evidence="8">FIST N-terminal domain-containing protein</fullName>
    </submittedName>
</protein>
<keyword evidence="2" id="KW-1003">Cell membrane</keyword>
<feature type="domain" description="FIST" evidence="6">
    <location>
        <begin position="32"/>
        <end position="227"/>
    </location>
</feature>
<proteinExistence type="predicted"/>
<evidence type="ECO:0000256" key="3">
    <source>
        <dbReference type="ARBA" id="ARBA00022692"/>
    </source>
</evidence>
<evidence type="ECO:0000259" key="7">
    <source>
        <dbReference type="SMART" id="SM01204"/>
    </source>
</evidence>
<name>A0ABU5H7W7_9BACT</name>
<feature type="domain" description="FIST C-domain" evidence="7">
    <location>
        <begin position="228"/>
        <end position="374"/>
    </location>
</feature>
<dbReference type="PIRSF" id="PIRSF018953">
    <property type="entry name" value="UCP018953"/>
    <property type="match status" value="1"/>
</dbReference>
<organism evidence="8 9">
    <name type="scientific">Hyalangium rubrum</name>
    <dbReference type="NCBI Taxonomy" id="3103134"/>
    <lineage>
        <taxon>Bacteria</taxon>
        <taxon>Pseudomonadati</taxon>
        <taxon>Myxococcota</taxon>
        <taxon>Myxococcia</taxon>
        <taxon>Myxococcales</taxon>
        <taxon>Cystobacterineae</taxon>
        <taxon>Archangiaceae</taxon>
        <taxon>Hyalangium</taxon>
    </lineage>
</organism>
<accession>A0ABU5H7W7</accession>
<evidence type="ECO:0000256" key="1">
    <source>
        <dbReference type="ARBA" id="ARBA00004651"/>
    </source>
</evidence>
<evidence type="ECO:0000256" key="2">
    <source>
        <dbReference type="ARBA" id="ARBA00022475"/>
    </source>
</evidence>
<sequence>MKWASALSRSGNLKEAVDQAVEELCLRLGSREPDLLIAFASPSLVEGADVAELLHARLPKAVLVGCSGEGIIGANHEVEGAPALSLTGAILPGVRLVPFHLDMNQLPEPGEKPEAWHQLLRISPEARPSLLLVVDPFTCDAEALVAGLDRAYPGALKVGGLASGSRMPGSTRLFLGGNSWRTGAVGLAMMGNVVVDSIVAQGCRPIGTPMLVTRCEGNELLKLNERSPIEVLRELHQSLDERDQALFRHSLFLGFEMKKDQVEYQQGDFLVRNIAGVDPQSGAITVGATLEPYQAVQFHLRDARTAAEDLTRMLHRYREERGQVAAPRGALLFSCLGRGMHLYGRPDHDTSLFEGALGSVPLGGFFCNGEIGPVGGTTFLHGYTSAFALFREAQLAS</sequence>
<evidence type="ECO:0000256" key="4">
    <source>
        <dbReference type="ARBA" id="ARBA00022989"/>
    </source>
</evidence>
<dbReference type="PANTHER" id="PTHR14939:SF5">
    <property type="entry name" value="F-BOX ONLY PROTEIN 22"/>
    <property type="match status" value="1"/>
</dbReference>
<dbReference type="Pfam" id="PF08495">
    <property type="entry name" value="FIST"/>
    <property type="match status" value="1"/>
</dbReference>
<keyword evidence="5" id="KW-0472">Membrane</keyword>
<dbReference type="SMART" id="SM01204">
    <property type="entry name" value="FIST_C"/>
    <property type="match status" value="1"/>
</dbReference>
<evidence type="ECO:0000259" key="6">
    <source>
        <dbReference type="SMART" id="SM00897"/>
    </source>
</evidence>
<dbReference type="EMBL" id="JAXIVS010000007">
    <property type="protein sequence ID" value="MDY7229194.1"/>
    <property type="molecule type" value="Genomic_DNA"/>
</dbReference>
<dbReference type="InterPro" id="IPR016741">
    <property type="entry name" value="UCP018953"/>
</dbReference>
<dbReference type="SMART" id="SM00897">
    <property type="entry name" value="FIST"/>
    <property type="match status" value="1"/>
</dbReference>
<comment type="caution">
    <text evidence="8">The sequence shown here is derived from an EMBL/GenBank/DDBJ whole genome shotgun (WGS) entry which is preliminary data.</text>
</comment>
<dbReference type="InterPro" id="IPR019494">
    <property type="entry name" value="FIST_C"/>
</dbReference>
<evidence type="ECO:0000313" key="9">
    <source>
        <dbReference type="Proteomes" id="UP001291309"/>
    </source>
</evidence>
<dbReference type="PANTHER" id="PTHR14939">
    <property type="entry name" value="F-BOX ONLY PROTEIN 22"/>
    <property type="match status" value="1"/>
</dbReference>